<dbReference type="InterPro" id="IPR018752">
    <property type="entry name" value="DabA"/>
</dbReference>
<organism evidence="7 8">
    <name type="scientific">Aliidiomarina iranensis</name>
    <dbReference type="NCBI Taxonomy" id="1434071"/>
    <lineage>
        <taxon>Bacteria</taxon>
        <taxon>Pseudomonadati</taxon>
        <taxon>Pseudomonadota</taxon>
        <taxon>Gammaproteobacteria</taxon>
        <taxon>Alteromonadales</taxon>
        <taxon>Idiomarinaceae</taxon>
        <taxon>Aliidiomarina</taxon>
    </lineage>
</organism>
<feature type="binding site" evidence="6">
    <location>
        <position position="544"/>
    </location>
    <ligand>
        <name>Zn(2+)</name>
        <dbReference type="ChEBI" id="CHEBI:29105"/>
    </ligand>
</feature>
<evidence type="ECO:0000313" key="8">
    <source>
        <dbReference type="Proteomes" id="UP000288395"/>
    </source>
</evidence>
<dbReference type="EMBL" id="PIPJ01000001">
    <property type="protein sequence ID" value="RUO23290.1"/>
    <property type="molecule type" value="Genomic_DNA"/>
</dbReference>
<comment type="subunit">
    <text evidence="6">Forms a complex with DabB.</text>
</comment>
<sequence length="832" mass="94378">MIRVNAIRRRKRMLTDNAEHKDGEVELAAISNACRRIAPTWPLDQSIAVNPWWEFRDQGYGETAQHLQHIAAVDGFAAPEFYLDAYSRGEISDWAIARAAERLQAASGNTDPAPFFLQSLKNQGKRDHLALFSGQVDKFRDNHYMRWQEEIVHQISQFCAAHFQSLRPMLGKSSAREKKSLYAHWLEVSRVDYGLSIVLSAPKLRPLFRELPDSADALIQFVVAELNLSPDDVEDFALACLYDVHGWASWVAYRQWQTHTATGDDYYSADVESAEMRELLAIRMAWEWLVFTYVKRYDNGLCALASEAWRKQWRQRKGKENDTETVRAEEVWGLALELEYQKRLEQKLPKVATEKQEPTKTWMQAVFCIDVRSEVIRRALEQQHDGIETKGFAGFFGVPLAYQPKGSALVRSQTPGLLSPALRVEEWLTQQELHARLTRLNNKARLQTWSSAAPAAFSMVESMGLIYGPKLLKGEVLSNSVNDLSHVQNWQIIAESDELDVQALTDVAEAVLQAMSFKNFAPLVLLVGHGSESRNNLQASALDCGACCGQTGEVNSRVLAQILNHPKVRAELPKRGIDIPEETRFVPALHNTTTDDIRLLDTLKLQDLPMPLEDVLAGARSIAQRERLTRFEPAKAALPQKEQDGLLRKRGRDWSQQRPEWGLVNNAAFIIAPRSWTRHVNLEGRSFLHDYCEAKDPDKKVLTLLMTAPMIVTHWINMQYNMSVCEPLKFGSGNKVLHNAVGGSIGVFEGNGGDLRIGLARQSVFDGEKWLHTPQRLTVVIAAEQDSIADVVAEHKVLQQLIDNDWLHILQWQIGQPLMRFYKGEWQQNIEN</sequence>
<comment type="caution">
    <text evidence="7">The sequence shown here is derived from an EMBL/GenBank/DDBJ whole genome shotgun (WGS) entry which is preliminary data.</text>
</comment>
<comment type="function">
    <text evidence="6">Part of an energy-coupled inorganic carbon pump.</text>
</comment>
<keyword evidence="2 6" id="KW-1003">Cell membrane</keyword>
<feature type="binding site" evidence="6">
    <location>
        <position position="368"/>
    </location>
    <ligand>
        <name>Zn(2+)</name>
        <dbReference type="ChEBI" id="CHEBI:29105"/>
    </ligand>
</feature>
<dbReference type="PANTHER" id="PTHR38344:SF1">
    <property type="entry name" value="INORGANIC CARBON TRANSPORTER SUBUNIT DABA-RELATED"/>
    <property type="match status" value="1"/>
</dbReference>
<evidence type="ECO:0000256" key="1">
    <source>
        <dbReference type="ARBA" id="ARBA00022448"/>
    </source>
</evidence>
<protein>
    <recommendedName>
        <fullName evidence="6">Probable inorganic carbon transporter subunit DabA</fullName>
    </recommendedName>
</protein>
<evidence type="ECO:0000256" key="2">
    <source>
        <dbReference type="ARBA" id="ARBA00022475"/>
    </source>
</evidence>
<accession>A0A432W232</accession>
<comment type="subcellular location">
    <subcellularLocation>
        <location evidence="6">Cell membrane</location>
        <topology evidence="6">Peripheral membrane protein</topology>
    </subcellularLocation>
</comment>
<dbReference type="GO" id="GO:0008270">
    <property type="term" value="F:zinc ion binding"/>
    <property type="evidence" value="ECO:0007669"/>
    <property type="project" value="UniProtKB-UniRule"/>
</dbReference>
<keyword evidence="8" id="KW-1185">Reference proteome</keyword>
<name>A0A432W232_9GAMM</name>
<comment type="cofactor">
    <cofactor evidence="6">
        <name>Zn(2+)</name>
        <dbReference type="ChEBI" id="CHEBI:29105"/>
    </cofactor>
</comment>
<dbReference type="Proteomes" id="UP000288395">
    <property type="component" value="Unassembled WGS sequence"/>
</dbReference>
<feature type="binding site" evidence="6">
    <location>
        <position position="370"/>
    </location>
    <ligand>
        <name>Zn(2+)</name>
        <dbReference type="ChEBI" id="CHEBI:29105"/>
    </ligand>
</feature>
<dbReference type="PANTHER" id="PTHR38344">
    <property type="entry name" value="UPF0753 PROTEIN AQ_863"/>
    <property type="match status" value="1"/>
</dbReference>
<dbReference type="GO" id="GO:0005886">
    <property type="term" value="C:plasma membrane"/>
    <property type="evidence" value="ECO:0007669"/>
    <property type="project" value="UniProtKB-SubCell"/>
</dbReference>
<evidence type="ECO:0000256" key="3">
    <source>
        <dbReference type="ARBA" id="ARBA00022723"/>
    </source>
</evidence>
<evidence type="ECO:0000256" key="4">
    <source>
        <dbReference type="ARBA" id="ARBA00022833"/>
    </source>
</evidence>
<keyword evidence="4 6" id="KW-0862">Zinc</keyword>
<dbReference type="HAMAP" id="MF_01871">
    <property type="entry name" value="DabA"/>
    <property type="match status" value="1"/>
</dbReference>
<reference evidence="8" key="1">
    <citation type="journal article" date="2018" name="Front. Microbiol.">
        <title>Genome-Based Analysis Reveals the Taxonomy and Diversity of the Family Idiomarinaceae.</title>
        <authorList>
            <person name="Liu Y."/>
            <person name="Lai Q."/>
            <person name="Shao Z."/>
        </authorList>
    </citation>
    <scope>NUCLEOTIDE SEQUENCE [LARGE SCALE GENOMIC DNA]</scope>
    <source>
        <strain evidence="8">GBPy7</strain>
    </source>
</reference>
<proteinExistence type="inferred from homology"/>
<dbReference type="AlphaFoldDB" id="A0A432W232"/>
<evidence type="ECO:0000313" key="7">
    <source>
        <dbReference type="EMBL" id="RUO23290.1"/>
    </source>
</evidence>
<gene>
    <name evidence="6" type="primary">dabA</name>
    <name evidence="7" type="ORF">CWE08_01160</name>
</gene>
<evidence type="ECO:0000256" key="6">
    <source>
        <dbReference type="HAMAP-Rule" id="MF_01871"/>
    </source>
</evidence>
<evidence type="ECO:0000256" key="5">
    <source>
        <dbReference type="ARBA" id="ARBA00023136"/>
    </source>
</evidence>
<keyword evidence="1 6" id="KW-0813">Transport</keyword>
<keyword evidence="3 6" id="KW-0479">Metal-binding</keyword>
<comment type="similarity">
    <text evidence="6">Belongs to the inorganic carbon transporter (TC 9.A.2) DabA family.</text>
</comment>
<dbReference type="Pfam" id="PF10070">
    <property type="entry name" value="DabA"/>
    <property type="match status" value="1"/>
</dbReference>
<feature type="binding site" evidence="6">
    <location>
        <position position="529"/>
    </location>
    <ligand>
        <name>Zn(2+)</name>
        <dbReference type="ChEBI" id="CHEBI:29105"/>
    </ligand>
</feature>
<keyword evidence="5 6" id="KW-0472">Membrane</keyword>